<evidence type="ECO:0000313" key="3">
    <source>
        <dbReference type="Proteomes" id="UP000590542"/>
    </source>
</evidence>
<proteinExistence type="predicted"/>
<protein>
    <submittedName>
        <fullName evidence="2">Transposase</fullName>
    </submittedName>
</protein>
<feature type="domain" description="Integrase catalytic" evidence="1">
    <location>
        <begin position="1"/>
        <end position="29"/>
    </location>
</feature>
<dbReference type="InterPro" id="IPR001584">
    <property type="entry name" value="Integrase_cat-core"/>
</dbReference>
<dbReference type="GO" id="GO:0015074">
    <property type="term" value="P:DNA integration"/>
    <property type="evidence" value="ECO:0007669"/>
    <property type="project" value="InterPro"/>
</dbReference>
<dbReference type="Pfam" id="PF13683">
    <property type="entry name" value="rve_3"/>
    <property type="match status" value="1"/>
</dbReference>
<evidence type="ECO:0000259" key="1">
    <source>
        <dbReference type="Pfam" id="PF13683"/>
    </source>
</evidence>
<comment type="caution">
    <text evidence="2">The sequence shown here is derived from an EMBL/GenBank/DDBJ whole genome shotgun (WGS) entry which is preliminary data.</text>
</comment>
<dbReference type="Proteomes" id="UP000590542">
    <property type="component" value="Unassembled WGS sequence"/>
</dbReference>
<organism evidence="2 3">
    <name type="scientific">candidate division WWE3 bacterium</name>
    <dbReference type="NCBI Taxonomy" id="2053526"/>
    <lineage>
        <taxon>Bacteria</taxon>
        <taxon>Katanobacteria</taxon>
    </lineage>
</organism>
<name>A0A7X9E6N2_UNCKA</name>
<dbReference type="AlphaFoldDB" id="A0A7X9E6N2"/>
<feature type="non-terminal residue" evidence="2">
    <location>
        <position position="1"/>
    </location>
</feature>
<accession>A0A7X9E6N2</accession>
<evidence type="ECO:0000313" key="2">
    <source>
        <dbReference type="EMBL" id="NMB91241.1"/>
    </source>
</evidence>
<dbReference type="EMBL" id="JAAZNV010000003">
    <property type="protein sequence ID" value="NMB91241.1"/>
    <property type="molecule type" value="Genomic_DNA"/>
</dbReference>
<sequence>LSEANKLMTDWLVEYNTYRPHESLDQLTPIEYVESQFKVLPMYPTHTGVDY</sequence>
<gene>
    <name evidence="2" type="ORF">GYA37_00125</name>
</gene>
<reference evidence="2 3" key="1">
    <citation type="journal article" date="2020" name="Biotechnol. Biofuels">
        <title>New insights from the biogas microbiome by comprehensive genome-resolved metagenomics of nearly 1600 species originating from multiple anaerobic digesters.</title>
        <authorList>
            <person name="Campanaro S."/>
            <person name="Treu L."/>
            <person name="Rodriguez-R L.M."/>
            <person name="Kovalovszki A."/>
            <person name="Ziels R.M."/>
            <person name="Maus I."/>
            <person name="Zhu X."/>
            <person name="Kougias P.G."/>
            <person name="Basile A."/>
            <person name="Luo G."/>
            <person name="Schluter A."/>
            <person name="Konstantinidis K.T."/>
            <person name="Angelidaki I."/>
        </authorList>
    </citation>
    <scope>NUCLEOTIDE SEQUENCE [LARGE SCALE GENOMIC DNA]</scope>
    <source>
        <strain evidence="2">AS27yjCOA_202</strain>
    </source>
</reference>